<accession>A0A2Z6SHW1</accession>
<evidence type="ECO:0000313" key="3">
    <source>
        <dbReference type="Proteomes" id="UP000247702"/>
    </source>
</evidence>
<organism evidence="1 3">
    <name type="scientific">Rhizophagus clarus</name>
    <dbReference type="NCBI Taxonomy" id="94130"/>
    <lineage>
        <taxon>Eukaryota</taxon>
        <taxon>Fungi</taxon>
        <taxon>Fungi incertae sedis</taxon>
        <taxon>Mucoromycota</taxon>
        <taxon>Glomeromycotina</taxon>
        <taxon>Glomeromycetes</taxon>
        <taxon>Glomerales</taxon>
        <taxon>Glomeraceae</taxon>
        <taxon>Rhizophagus</taxon>
    </lineage>
</organism>
<reference evidence="2" key="2">
    <citation type="submission" date="2019-10" db="EMBL/GenBank/DDBJ databases">
        <title>Conservation and host-specific expression of non-tandemly repeated heterogenous ribosome RNA gene in arbuscular mycorrhizal fungi.</title>
        <authorList>
            <person name="Maeda T."/>
            <person name="Kobayashi Y."/>
            <person name="Nakagawa T."/>
            <person name="Ezawa T."/>
            <person name="Yamaguchi K."/>
            <person name="Bino T."/>
            <person name="Nishimoto Y."/>
            <person name="Shigenobu S."/>
            <person name="Kawaguchi M."/>
        </authorList>
    </citation>
    <scope>NUCLEOTIDE SEQUENCE</scope>
    <source>
        <strain evidence="2">HR1</strain>
    </source>
</reference>
<gene>
    <name evidence="2" type="ORF">RCL2_000286100</name>
    <name evidence="1" type="ORF">RclHR1_09550001</name>
</gene>
<keyword evidence="3" id="KW-1185">Reference proteome</keyword>
<evidence type="ECO:0000313" key="1">
    <source>
        <dbReference type="EMBL" id="GBC10340.1"/>
    </source>
</evidence>
<proteinExistence type="predicted"/>
<evidence type="ECO:0000313" key="2">
    <source>
        <dbReference type="EMBL" id="GES75424.1"/>
    </source>
</evidence>
<dbReference type="Proteomes" id="UP000247702">
    <property type="component" value="Unassembled WGS sequence"/>
</dbReference>
<name>A0A2Z6SHW1_9GLOM</name>
<dbReference type="AlphaFoldDB" id="A0A2Z6SHW1"/>
<dbReference type="EMBL" id="BEXD01004376">
    <property type="protein sequence ID" value="GBC10340.1"/>
    <property type="molecule type" value="Genomic_DNA"/>
</dbReference>
<dbReference type="EMBL" id="BLAL01000016">
    <property type="protein sequence ID" value="GES75424.1"/>
    <property type="molecule type" value="Genomic_DNA"/>
</dbReference>
<dbReference type="Proteomes" id="UP000615446">
    <property type="component" value="Unassembled WGS sequence"/>
</dbReference>
<comment type="caution">
    <text evidence="1">The sequence shown here is derived from an EMBL/GenBank/DDBJ whole genome shotgun (WGS) entry which is preliminary data.</text>
</comment>
<sequence length="73" mass="8567">MLNLFSSSFLKPDTKPFILKYKKVKTISSDPDATHIITEYHSNLSLEQYIHNIFVHDVLAKWDNIELLEYLQA</sequence>
<reference evidence="1 3" key="1">
    <citation type="submission" date="2017-11" db="EMBL/GenBank/DDBJ databases">
        <title>The genome of Rhizophagus clarus HR1 reveals common genetic basis of auxotrophy among arbuscular mycorrhizal fungi.</title>
        <authorList>
            <person name="Kobayashi Y."/>
        </authorList>
    </citation>
    <scope>NUCLEOTIDE SEQUENCE [LARGE SCALE GENOMIC DNA]</scope>
    <source>
        <strain evidence="1 3">HR1</strain>
    </source>
</reference>
<protein>
    <submittedName>
        <fullName evidence="1">Uncharacterized protein</fullName>
    </submittedName>
</protein>